<protein>
    <submittedName>
        <fullName evidence="2">Ectoine hydroxylase-related dioxygenase (Phytanoyl-CoA dioxygenase family)</fullName>
    </submittedName>
</protein>
<organism evidence="2 3">
    <name type="scientific">Acidipila rosea</name>
    <dbReference type="NCBI Taxonomy" id="768535"/>
    <lineage>
        <taxon>Bacteria</taxon>
        <taxon>Pseudomonadati</taxon>
        <taxon>Acidobacteriota</taxon>
        <taxon>Terriglobia</taxon>
        <taxon>Terriglobales</taxon>
        <taxon>Acidobacteriaceae</taxon>
        <taxon>Acidipila</taxon>
    </lineage>
</organism>
<accession>A0A4R1LF58</accession>
<proteinExistence type="predicted"/>
<reference evidence="2 3" key="1">
    <citation type="submission" date="2019-03" db="EMBL/GenBank/DDBJ databases">
        <title>Genomic Encyclopedia of Type Strains, Phase IV (KMG-IV): sequencing the most valuable type-strain genomes for metagenomic binning, comparative biology and taxonomic classification.</title>
        <authorList>
            <person name="Goeker M."/>
        </authorList>
    </citation>
    <scope>NUCLEOTIDE SEQUENCE [LARGE SCALE GENOMIC DNA]</scope>
    <source>
        <strain evidence="2 3">DSM 103428</strain>
    </source>
</reference>
<keyword evidence="2" id="KW-0223">Dioxygenase</keyword>
<keyword evidence="2" id="KW-0560">Oxidoreductase</keyword>
<dbReference type="AlphaFoldDB" id="A0A4R1LF58"/>
<dbReference type="OrthoDB" id="243460at2"/>
<dbReference type="EMBL" id="SMGK01000001">
    <property type="protein sequence ID" value="TCK75299.1"/>
    <property type="molecule type" value="Genomic_DNA"/>
</dbReference>
<dbReference type="GO" id="GO:0005506">
    <property type="term" value="F:iron ion binding"/>
    <property type="evidence" value="ECO:0007669"/>
    <property type="project" value="UniProtKB-ARBA"/>
</dbReference>
<name>A0A4R1LF58_9BACT</name>
<dbReference type="SUPFAM" id="SSF51197">
    <property type="entry name" value="Clavaminate synthase-like"/>
    <property type="match status" value="1"/>
</dbReference>
<dbReference type="Pfam" id="PF05721">
    <property type="entry name" value="PhyH"/>
    <property type="match status" value="1"/>
</dbReference>
<sequence>MTTIATFAKERILAELDAPCRVTDEQIDFYNEFGYIKLKQVFTPKLLEYYRVAISARVAKLSADALPMEQRTTYGKAFLQVINLWTKSETVKEFVFGKRLARIAAELMQIDGVRLYHDQALYKEAGGGITPWHADQYYWPLATEKTVTAWVPLQDTPREMGPLVFSEKSHRFQTGRDLEISDESEMTLKEALTAFKVEDGAFDLGDISFHSGWTYHRAGANASTRPREVMTVIYMDAQTRLAKPKNKNQQSDWDNWCPGAQIGEIVATPLNPVLYSGVPVASGAASTVEPDKIKQHERRHETGSRRGSG</sequence>
<comment type="caution">
    <text evidence="2">The sequence shown here is derived from an EMBL/GenBank/DDBJ whole genome shotgun (WGS) entry which is preliminary data.</text>
</comment>
<dbReference type="GO" id="GO:0016706">
    <property type="term" value="F:2-oxoglutarate-dependent dioxygenase activity"/>
    <property type="evidence" value="ECO:0007669"/>
    <property type="project" value="UniProtKB-ARBA"/>
</dbReference>
<dbReference type="PANTHER" id="PTHR20883:SF49">
    <property type="entry name" value="PHYTANOYL-COA DIOXYGENASE"/>
    <property type="match status" value="1"/>
</dbReference>
<evidence type="ECO:0000313" key="2">
    <source>
        <dbReference type="EMBL" id="TCK75299.1"/>
    </source>
</evidence>
<feature type="region of interest" description="Disordered" evidence="1">
    <location>
        <begin position="285"/>
        <end position="309"/>
    </location>
</feature>
<dbReference type="Gene3D" id="2.60.120.620">
    <property type="entry name" value="q2cbj1_9rhob like domain"/>
    <property type="match status" value="1"/>
</dbReference>
<dbReference type="PANTHER" id="PTHR20883">
    <property type="entry name" value="PHYTANOYL-COA DIOXYGENASE DOMAIN CONTAINING 1"/>
    <property type="match status" value="1"/>
</dbReference>
<dbReference type="Proteomes" id="UP000295210">
    <property type="component" value="Unassembled WGS sequence"/>
</dbReference>
<feature type="compositionally biased region" description="Basic and acidic residues" evidence="1">
    <location>
        <begin position="289"/>
        <end position="309"/>
    </location>
</feature>
<dbReference type="RefSeq" id="WP_131990948.1">
    <property type="nucleotide sequence ID" value="NZ_SMGK01000001.1"/>
</dbReference>
<evidence type="ECO:0000256" key="1">
    <source>
        <dbReference type="SAM" id="MobiDB-lite"/>
    </source>
</evidence>
<gene>
    <name evidence="2" type="ORF">C7378_0280</name>
</gene>
<evidence type="ECO:0000313" key="3">
    <source>
        <dbReference type="Proteomes" id="UP000295210"/>
    </source>
</evidence>
<keyword evidence="3" id="KW-1185">Reference proteome</keyword>
<dbReference type="InterPro" id="IPR008775">
    <property type="entry name" value="Phytyl_CoA_dOase-like"/>
</dbReference>